<proteinExistence type="predicted"/>
<name>A0A1H8VKC1_9ACTN</name>
<dbReference type="RefSeq" id="WP_139220510.1">
    <property type="nucleotide sequence ID" value="NZ_FOEE01000012.1"/>
</dbReference>
<dbReference type="Proteomes" id="UP000198960">
    <property type="component" value="Unassembled WGS sequence"/>
</dbReference>
<organism evidence="3 4">
    <name type="scientific">Trujillonella endophytica</name>
    <dbReference type="NCBI Taxonomy" id="673521"/>
    <lineage>
        <taxon>Bacteria</taxon>
        <taxon>Bacillati</taxon>
        <taxon>Actinomycetota</taxon>
        <taxon>Actinomycetes</taxon>
        <taxon>Geodermatophilales</taxon>
        <taxon>Geodermatophilaceae</taxon>
        <taxon>Trujillonella</taxon>
    </lineage>
</organism>
<dbReference type="AlphaFoldDB" id="A0A1H8VKC1"/>
<keyword evidence="2" id="KW-0812">Transmembrane</keyword>
<feature type="compositionally biased region" description="Basic and acidic residues" evidence="1">
    <location>
        <begin position="68"/>
        <end position="87"/>
    </location>
</feature>
<feature type="compositionally biased region" description="Basic and acidic residues" evidence="1">
    <location>
        <begin position="49"/>
        <end position="61"/>
    </location>
</feature>
<feature type="region of interest" description="Disordered" evidence="1">
    <location>
        <begin position="49"/>
        <end position="102"/>
    </location>
</feature>
<dbReference type="STRING" id="673521.SAMN05660991_03614"/>
<evidence type="ECO:0000313" key="4">
    <source>
        <dbReference type="Proteomes" id="UP000198960"/>
    </source>
</evidence>
<sequence>MRRRLALGAVVWAVATAAAFLLLDPVVGAAVAIFGAAFVALAVAATDWDSHSSYEEREMQRAQRRKEKWAGRADERARDRAKWEAHQARQARKAGSAGSAGD</sequence>
<keyword evidence="2" id="KW-1133">Transmembrane helix</keyword>
<evidence type="ECO:0000256" key="1">
    <source>
        <dbReference type="SAM" id="MobiDB-lite"/>
    </source>
</evidence>
<feature type="transmembrane region" description="Helical" evidence="2">
    <location>
        <begin position="27"/>
        <end position="48"/>
    </location>
</feature>
<keyword evidence="4" id="KW-1185">Reference proteome</keyword>
<evidence type="ECO:0000313" key="3">
    <source>
        <dbReference type="EMBL" id="SEP15677.1"/>
    </source>
</evidence>
<reference evidence="4" key="1">
    <citation type="submission" date="2016-10" db="EMBL/GenBank/DDBJ databases">
        <authorList>
            <person name="Varghese N."/>
            <person name="Submissions S."/>
        </authorList>
    </citation>
    <scope>NUCLEOTIDE SEQUENCE [LARGE SCALE GENOMIC DNA]</scope>
    <source>
        <strain evidence="4">DSM 45413</strain>
    </source>
</reference>
<dbReference type="EMBL" id="FOEE01000012">
    <property type="protein sequence ID" value="SEP15677.1"/>
    <property type="molecule type" value="Genomic_DNA"/>
</dbReference>
<evidence type="ECO:0000256" key="2">
    <source>
        <dbReference type="SAM" id="Phobius"/>
    </source>
</evidence>
<keyword evidence="2" id="KW-0472">Membrane</keyword>
<gene>
    <name evidence="3" type="ORF">SAMN05660991_03614</name>
</gene>
<accession>A0A1H8VKC1</accession>
<protein>
    <submittedName>
        <fullName evidence="3">Uncharacterized protein</fullName>
    </submittedName>
</protein>